<evidence type="ECO:0000313" key="1">
    <source>
        <dbReference type="EMBL" id="ARN82036.1"/>
    </source>
</evidence>
<dbReference type="KEGG" id="mbry:B1812_14195"/>
<organism evidence="1 2">
    <name type="scientific">Methylocystis bryophila</name>
    <dbReference type="NCBI Taxonomy" id="655015"/>
    <lineage>
        <taxon>Bacteria</taxon>
        <taxon>Pseudomonadati</taxon>
        <taxon>Pseudomonadota</taxon>
        <taxon>Alphaproteobacteria</taxon>
        <taxon>Hyphomicrobiales</taxon>
        <taxon>Methylocystaceae</taxon>
        <taxon>Methylocystis</taxon>
    </lineage>
</organism>
<dbReference type="AlphaFoldDB" id="A0A1W6MWY0"/>
<sequence>MKHANESLAEKRQRLLLRELEVVQAAIERAASAPDGASGVPSDWSAKLYKWREDIRNSLRPLVDRAA</sequence>
<dbReference type="EMBL" id="CP019948">
    <property type="protein sequence ID" value="ARN82036.1"/>
    <property type="molecule type" value="Genomic_DNA"/>
</dbReference>
<protein>
    <submittedName>
        <fullName evidence="1">Uncharacterized protein</fullName>
    </submittedName>
</protein>
<name>A0A1W6MWY0_9HYPH</name>
<dbReference type="Proteomes" id="UP000193978">
    <property type="component" value="Chromosome"/>
</dbReference>
<accession>A0A1W6MWY0</accession>
<keyword evidence="2" id="KW-1185">Reference proteome</keyword>
<evidence type="ECO:0000313" key="2">
    <source>
        <dbReference type="Proteomes" id="UP000193978"/>
    </source>
</evidence>
<reference evidence="1 2" key="1">
    <citation type="submission" date="2017-02" db="EMBL/GenBank/DDBJ databases">
        <authorList>
            <person name="Peterson S.W."/>
        </authorList>
    </citation>
    <scope>NUCLEOTIDE SEQUENCE [LARGE SCALE GENOMIC DNA]</scope>
    <source>
        <strain evidence="1 2">S285</strain>
    </source>
</reference>
<gene>
    <name evidence="1" type="ORF">B1812_14195</name>
</gene>
<proteinExistence type="predicted"/>